<evidence type="ECO:0008006" key="2">
    <source>
        <dbReference type="Google" id="ProtNLM"/>
    </source>
</evidence>
<dbReference type="Pfam" id="PF04367">
    <property type="entry name" value="DUF502"/>
    <property type="match status" value="1"/>
</dbReference>
<evidence type="ECO:0000313" key="1">
    <source>
        <dbReference type="EMBL" id="SUZ89216.1"/>
    </source>
</evidence>
<organism evidence="1">
    <name type="scientific">marine metagenome</name>
    <dbReference type="NCBI Taxonomy" id="408172"/>
    <lineage>
        <taxon>unclassified sequences</taxon>
        <taxon>metagenomes</taxon>
        <taxon>ecological metagenomes</taxon>
    </lineage>
</organism>
<feature type="non-terminal residue" evidence="1">
    <location>
        <position position="1"/>
    </location>
</feature>
<name>A0A381RBR3_9ZZZZ</name>
<sequence>VTNVLGKKLFSWGERILTNIPIVKSIYSTIRQITRTFSGTANQNFQGVVYLEYPRKKLWTLAFVTGTSVNEQKLEFYHLFVPTTPNPTSGIFIMIPKEDTLPAEMNVEEALKTVISGGMLAPGNHKVN</sequence>
<dbReference type="AlphaFoldDB" id="A0A381RBR3"/>
<dbReference type="InterPro" id="IPR007462">
    <property type="entry name" value="COV1-like"/>
</dbReference>
<proteinExistence type="predicted"/>
<reference evidence="1" key="1">
    <citation type="submission" date="2018-05" db="EMBL/GenBank/DDBJ databases">
        <authorList>
            <person name="Lanie J.A."/>
            <person name="Ng W.-L."/>
            <person name="Kazmierczak K.M."/>
            <person name="Andrzejewski T.M."/>
            <person name="Davidsen T.M."/>
            <person name="Wayne K.J."/>
            <person name="Tettelin H."/>
            <person name="Glass J.I."/>
            <person name="Rusch D."/>
            <person name="Podicherti R."/>
            <person name="Tsui H.-C.T."/>
            <person name="Winkler M.E."/>
        </authorList>
    </citation>
    <scope>NUCLEOTIDE SEQUENCE</scope>
</reference>
<protein>
    <recommendedName>
        <fullName evidence="2">DUF502 domain-containing protein</fullName>
    </recommendedName>
</protein>
<accession>A0A381RBR3</accession>
<dbReference type="PANTHER" id="PTHR31876:SF26">
    <property type="entry name" value="PROTEIN LIKE COV 2"/>
    <property type="match status" value="1"/>
</dbReference>
<dbReference type="PANTHER" id="PTHR31876">
    <property type="entry name" value="COV-LIKE PROTEIN 1"/>
    <property type="match status" value="1"/>
</dbReference>
<dbReference type="EMBL" id="UINC01001810">
    <property type="protein sequence ID" value="SUZ89216.1"/>
    <property type="molecule type" value="Genomic_DNA"/>
</dbReference>
<gene>
    <name evidence="1" type="ORF">METZ01_LOCUS42070</name>
</gene>